<accession>A0A7X0NP40</accession>
<comment type="caution">
    <text evidence="1">The sequence shown here is derived from an EMBL/GenBank/DDBJ whole genome shotgun (WGS) entry which is preliminary data.</text>
</comment>
<dbReference type="Proteomes" id="UP000565579">
    <property type="component" value="Unassembled WGS sequence"/>
</dbReference>
<dbReference type="Gene3D" id="3.40.50.720">
    <property type="entry name" value="NAD(P)-binding Rossmann-like Domain"/>
    <property type="match status" value="1"/>
</dbReference>
<sequence>MLSGRPVFVPGDGSTRIQFVDARMLARIVVTACEGRLVPDVYNVGEHTTYSFLEYLHILGHVAEVAPRLAMVTDTSVRPRDYFPFRDAELTLNVNKLAAAGVEEDSVLTKGLADTPAWFRRHGDLTYIPTSQEREWLTSRRR</sequence>
<dbReference type="InterPro" id="IPR036291">
    <property type="entry name" value="NAD(P)-bd_dom_sf"/>
</dbReference>
<dbReference type="EMBL" id="JACHMI010000001">
    <property type="protein sequence ID" value="MBB6546935.1"/>
    <property type="molecule type" value="Genomic_DNA"/>
</dbReference>
<organism evidence="1 2">
    <name type="scientific">Nonomuraea rubra</name>
    <dbReference type="NCBI Taxonomy" id="46180"/>
    <lineage>
        <taxon>Bacteria</taxon>
        <taxon>Bacillati</taxon>
        <taxon>Actinomycetota</taxon>
        <taxon>Actinomycetes</taxon>
        <taxon>Streptosporangiales</taxon>
        <taxon>Streptosporangiaceae</taxon>
        <taxon>Nonomuraea</taxon>
    </lineage>
</organism>
<reference evidence="1 2" key="1">
    <citation type="submission" date="2020-08" db="EMBL/GenBank/DDBJ databases">
        <title>Sequencing the genomes of 1000 actinobacteria strains.</title>
        <authorList>
            <person name="Klenk H.-P."/>
        </authorList>
    </citation>
    <scope>NUCLEOTIDE SEQUENCE [LARGE SCALE GENOMIC DNA]</scope>
    <source>
        <strain evidence="1 2">DSM 43768</strain>
    </source>
</reference>
<evidence type="ECO:0000313" key="1">
    <source>
        <dbReference type="EMBL" id="MBB6546935.1"/>
    </source>
</evidence>
<keyword evidence="2" id="KW-1185">Reference proteome</keyword>
<evidence type="ECO:0000313" key="2">
    <source>
        <dbReference type="Proteomes" id="UP000565579"/>
    </source>
</evidence>
<proteinExistence type="predicted"/>
<gene>
    <name evidence="1" type="ORF">HD593_001730</name>
</gene>
<dbReference type="SUPFAM" id="SSF51735">
    <property type="entry name" value="NAD(P)-binding Rossmann-fold domains"/>
    <property type="match status" value="1"/>
</dbReference>
<dbReference type="AlphaFoldDB" id="A0A7X0NP40"/>
<name>A0A7X0NP40_9ACTN</name>
<protein>
    <submittedName>
        <fullName evidence="1">Nucleoside-diphosphate-sugar epimerase</fullName>
    </submittedName>
</protein>